<dbReference type="SUPFAM" id="SSF56935">
    <property type="entry name" value="Porins"/>
    <property type="match status" value="1"/>
</dbReference>
<dbReference type="Gene3D" id="2.170.130.10">
    <property type="entry name" value="TonB-dependent receptor, plug domain"/>
    <property type="match status" value="1"/>
</dbReference>
<dbReference type="Gene3D" id="2.60.40.1120">
    <property type="entry name" value="Carboxypeptidase-like, regulatory domain"/>
    <property type="match status" value="1"/>
</dbReference>
<keyword evidence="5" id="KW-0732">Signal</keyword>
<keyword evidence="6" id="KW-0472">Membrane</keyword>
<dbReference type="InterPro" id="IPR036942">
    <property type="entry name" value="Beta-barrel_TonB_sf"/>
</dbReference>
<evidence type="ECO:0000256" key="7">
    <source>
        <dbReference type="ARBA" id="ARBA00023237"/>
    </source>
</evidence>
<comment type="caution">
    <text evidence="9">The sequence shown here is derived from an EMBL/GenBank/DDBJ whole genome shotgun (WGS) entry which is preliminary data.</text>
</comment>
<dbReference type="Pfam" id="PF13715">
    <property type="entry name" value="CarbopepD_reg_2"/>
    <property type="match status" value="1"/>
</dbReference>
<dbReference type="Proteomes" id="UP001300692">
    <property type="component" value="Unassembled WGS sequence"/>
</dbReference>
<dbReference type="InterPro" id="IPR039426">
    <property type="entry name" value="TonB-dep_rcpt-like"/>
</dbReference>
<evidence type="ECO:0000313" key="10">
    <source>
        <dbReference type="Proteomes" id="UP001300692"/>
    </source>
</evidence>
<evidence type="ECO:0000313" key="9">
    <source>
        <dbReference type="EMBL" id="MCV9388906.1"/>
    </source>
</evidence>
<evidence type="ECO:0000259" key="8">
    <source>
        <dbReference type="Pfam" id="PF07715"/>
    </source>
</evidence>
<keyword evidence="9" id="KW-0675">Receptor</keyword>
<protein>
    <submittedName>
        <fullName evidence="9">TonB-dependent receptor</fullName>
    </submittedName>
</protein>
<dbReference type="Gene3D" id="2.40.170.20">
    <property type="entry name" value="TonB-dependent receptor, beta-barrel domain"/>
    <property type="match status" value="1"/>
</dbReference>
<evidence type="ECO:0000256" key="6">
    <source>
        <dbReference type="ARBA" id="ARBA00023136"/>
    </source>
</evidence>
<keyword evidence="10" id="KW-1185">Reference proteome</keyword>
<name>A0ABT3CZA8_9BACT</name>
<keyword evidence="3" id="KW-1134">Transmembrane beta strand</keyword>
<evidence type="ECO:0000256" key="5">
    <source>
        <dbReference type="ARBA" id="ARBA00022729"/>
    </source>
</evidence>
<dbReference type="PANTHER" id="PTHR30069">
    <property type="entry name" value="TONB-DEPENDENT OUTER MEMBRANE RECEPTOR"/>
    <property type="match status" value="1"/>
</dbReference>
<keyword evidence="7" id="KW-0998">Cell outer membrane</keyword>
<keyword evidence="2" id="KW-0813">Transport</keyword>
<dbReference type="InterPro" id="IPR008969">
    <property type="entry name" value="CarboxyPept-like_regulatory"/>
</dbReference>
<dbReference type="SUPFAM" id="SSF49464">
    <property type="entry name" value="Carboxypeptidase regulatory domain-like"/>
    <property type="match status" value="1"/>
</dbReference>
<dbReference type="Pfam" id="PF07715">
    <property type="entry name" value="Plug"/>
    <property type="match status" value="1"/>
</dbReference>
<evidence type="ECO:0000256" key="4">
    <source>
        <dbReference type="ARBA" id="ARBA00022692"/>
    </source>
</evidence>
<dbReference type="InterPro" id="IPR012910">
    <property type="entry name" value="Plug_dom"/>
</dbReference>
<evidence type="ECO:0000256" key="3">
    <source>
        <dbReference type="ARBA" id="ARBA00022452"/>
    </source>
</evidence>
<reference evidence="9 10" key="1">
    <citation type="submission" date="2022-10" db="EMBL/GenBank/DDBJ databases">
        <title>Comparative genomics and taxonomic characterization of three novel marine species of genus Reichenbachiella exhibiting antioxidant and polysaccharide degradation activities.</title>
        <authorList>
            <person name="Muhammad N."/>
            <person name="Lee Y.-J."/>
            <person name="Ko J."/>
            <person name="Kim S.-G."/>
        </authorList>
    </citation>
    <scope>NUCLEOTIDE SEQUENCE [LARGE SCALE GENOMIC DNA]</scope>
    <source>
        <strain evidence="9 10">ABR2-5</strain>
    </source>
</reference>
<dbReference type="InterPro" id="IPR037066">
    <property type="entry name" value="Plug_dom_sf"/>
</dbReference>
<dbReference type="EMBL" id="JAOYOD010000001">
    <property type="protein sequence ID" value="MCV9388906.1"/>
    <property type="molecule type" value="Genomic_DNA"/>
</dbReference>
<dbReference type="PANTHER" id="PTHR30069:SF29">
    <property type="entry name" value="HEMOGLOBIN AND HEMOGLOBIN-HAPTOGLOBIN-BINDING PROTEIN 1-RELATED"/>
    <property type="match status" value="1"/>
</dbReference>
<organism evidence="9 10">
    <name type="scientific">Reichenbachiella ulvae</name>
    <dbReference type="NCBI Taxonomy" id="2980104"/>
    <lineage>
        <taxon>Bacteria</taxon>
        <taxon>Pseudomonadati</taxon>
        <taxon>Bacteroidota</taxon>
        <taxon>Cytophagia</taxon>
        <taxon>Cytophagales</taxon>
        <taxon>Reichenbachiellaceae</taxon>
        <taxon>Reichenbachiella</taxon>
    </lineage>
</organism>
<evidence type="ECO:0000256" key="1">
    <source>
        <dbReference type="ARBA" id="ARBA00004571"/>
    </source>
</evidence>
<keyword evidence="4" id="KW-0812">Transmembrane</keyword>
<evidence type="ECO:0000256" key="2">
    <source>
        <dbReference type="ARBA" id="ARBA00022448"/>
    </source>
</evidence>
<accession>A0ABT3CZA8</accession>
<proteinExistence type="predicted"/>
<comment type="subcellular location">
    <subcellularLocation>
        <location evidence="1">Cell outer membrane</location>
        <topology evidence="1">Multi-pass membrane protein</topology>
    </subcellularLocation>
</comment>
<sequence>MTISGFLRRFTYLLIFLLCLSVQEAYSQYTVSGFVVDSLNNQALPSAWLGNERQGHVSTNDYGYFSINSPEGELNLTVSFLGYKKKKISLHVESNMTLNIKMSPHSNELKEVVVIGASSNFGKNSLESNIINIEQIKQMPYMFGEVDLIKSIQFQPGVKTIGEGTSSMYIRGGSSDQNLIMINDMPLYNISHMMGLVSVFNPDAIQSIRFYKSAAPANYAGRISGILDVRQHEGNFNFHEIKGGLSLLGLRASAQGPLIKGAKTAYFLSTRASWINWFVEPEQEFIPGYVDINIGLTHIIDEKSRIQLYSYAGRDWVESDMGFDNQWGNTAVNLKYQRVLKPKLFSDFSLIGSSYSNTYQTEDSIRHVFWKTGVSDLSFKANVEYSHTNSNSISVGLASTIHDFTPGESQSKNTSIPSSNAVELGTYIQCQWAWLDRYFVSAGLHWSCFANYGQATWYDSSNGRVRENERGIYHYNNYLQPRLSVSMKMGKKNLVSARCGRMAQNVMVLDNSQLGYTSLESWFPSNPNIKPMVANNFSVSWGHTLLERFTLELASYYKRVENQPDFVDKAQLIGNPNAELEIRQGSSISYGIETSISKEVGILFGDISYTWSRSINHIPSLQSEKYPSNFDMPHEIKVNLGLKASSSWQFSLYWIYSTGRPFTPPVSYMIIEGRGIPVYAEKNTGRFPNYHRLDVSAKWLPKSKDERFRQSIALSVYNLYARSNPMSYNFTFTGFYGQEPQPSISQYAMTSFFPNITYEFSF</sequence>
<feature type="domain" description="TonB-dependent receptor plug" evidence="8">
    <location>
        <begin position="144"/>
        <end position="221"/>
    </location>
</feature>
<dbReference type="RefSeq" id="WP_264139799.1">
    <property type="nucleotide sequence ID" value="NZ_JAOYOD010000001.1"/>
</dbReference>
<gene>
    <name evidence="9" type="ORF">N7U62_19670</name>
</gene>